<dbReference type="AlphaFoldDB" id="A0A813HXG5"/>
<reference evidence="3" key="1">
    <citation type="submission" date="2021-02" db="EMBL/GenBank/DDBJ databases">
        <authorList>
            <person name="Dougan E. K."/>
            <person name="Rhodes N."/>
            <person name="Thang M."/>
            <person name="Chan C."/>
        </authorList>
    </citation>
    <scope>NUCLEOTIDE SEQUENCE</scope>
</reference>
<gene>
    <name evidence="3" type="ORF">PGLA1383_LOCUS57250</name>
    <name evidence="4" type="ORF">PGLA2088_LOCUS20168</name>
</gene>
<protein>
    <recommendedName>
        <fullName evidence="6">Pentatricopeptide repeat-containing protein, chloroplastic</fullName>
    </recommendedName>
</protein>
<organism evidence="3 5">
    <name type="scientific">Polarella glacialis</name>
    <name type="common">Dinoflagellate</name>
    <dbReference type="NCBI Taxonomy" id="89957"/>
    <lineage>
        <taxon>Eukaryota</taxon>
        <taxon>Sar</taxon>
        <taxon>Alveolata</taxon>
        <taxon>Dinophyceae</taxon>
        <taxon>Suessiales</taxon>
        <taxon>Suessiaceae</taxon>
        <taxon>Polarella</taxon>
    </lineage>
</organism>
<evidence type="ECO:0000313" key="3">
    <source>
        <dbReference type="EMBL" id="CAE8642847.1"/>
    </source>
</evidence>
<evidence type="ECO:0000256" key="2">
    <source>
        <dbReference type="PROSITE-ProRule" id="PRU00708"/>
    </source>
</evidence>
<dbReference type="EMBL" id="CAJNNV010033220">
    <property type="protein sequence ID" value="CAE8642847.1"/>
    <property type="molecule type" value="Genomic_DNA"/>
</dbReference>
<name>A0A813HXG5_POLGL</name>
<dbReference type="InterPro" id="IPR011990">
    <property type="entry name" value="TPR-like_helical_dom_sf"/>
</dbReference>
<feature type="repeat" description="PPR" evidence="2">
    <location>
        <begin position="114"/>
        <end position="148"/>
    </location>
</feature>
<keyword evidence="1" id="KW-0677">Repeat</keyword>
<dbReference type="EMBL" id="CAJNNW010025383">
    <property type="protein sequence ID" value="CAE8677057.1"/>
    <property type="molecule type" value="Genomic_DNA"/>
</dbReference>
<dbReference type="PANTHER" id="PTHR47447">
    <property type="entry name" value="OS03G0856100 PROTEIN"/>
    <property type="match status" value="1"/>
</dbReference>
<comment type="caution">
    <text evidence="3">The sequence shown here is derived from an EMBL/GenBank/DDBJ whole genome shotgun (WGS) entry which is preliminary data.</text>
</comment>
<dbReference type="Proteomes" id="UP000626109">
    <property type="component" value="Unassembled WGS sequence"/>
</dbReference>
<sequence length="428" mass="46007">MARSLKTALKSPWRRTRLTRSLASEAGLQPAAQTKAAHRKLLMESTAAMAAATRSREWQRSLSLFAEFDLAEPRVRPDIALVNAAVSACEAGRCWPDAMLLLGDAWRRLGCRPNLVTYTAAISACHKGQQWRQALHLFAGLGARRLAPDNSAIGAAISACAKGRRWQLALQALQEARGALLQPNAVVYNATISACEKARQWEGALALLQGMVHVAKLRPTLVTLNTALSACEMARQWERALQIAEADFAQAKLEPDLVSLNVVIGALGAGQYWQQALSIFHGLAARGFKATNTTHTTTISACERASMWEEALRVLFLAPTLDAGSYDIATVACARANRWAKALDLLTSLRQGRGQPDEISVGAVMWACELSGVGASLENSLAACMLSPRSSMRRADKLPLSMVVGPSAAAAAAAARTDLEDSRSRMLP</sequence>
<proteinExistence type="predicted"/>
<evidence type="ECO:0000256" key="1">
    <source>
        <dbReference type="ARBA" id="ARBA00022737"/>
    </source>
</evidence>
<dbReference type="PANTHER" id="PTHR47447:SF17">
    <property type="entry name" value="OS12G0638900 PROTEIN"/>
    <property type="match status" value="1"/>
</dbReference>
<dbReference type="Gene3D" id="1.25.40.10">
    <property type="entry name" value="Tetratricopeptide repeat domain"/>
    <property type="match status" value="2"/>
</dbReference>
<evidence type="ECO:0008006" key="6">
    <source>
        <dbReference type="Google" id="ProtNLM"/>
    </source>
</evidence>
<accession>A0A813HXG5</accession>
<evidence type="ECO:0000313" key="4">
    <source>
        <dbReference type="EMBL" id="CAE8677057.1"/>
    </source>
</evidence>
<dbReference type="Proteomes" id="UP000654075">
    <property type="component" value="Unassembled WGS sequence"/>
</dbReference>
<dbReference type="Pfam" id="PF01535">
    <property type="entry name" value="PPR"/>
    <property type="match status" value="2"/>
</dbReference>
<dbReference type="InterPro" id="IPR002885">
    <property type="entry name" value="PPR_rpt"/>
</dbReference>
<keyword evidence="5" id="KW-1185">Reference proteome</keyword>
<dbReference type="PROSITE" id="PS51375">
    <property type="entry name" value="PPR"/>
    <property type="match status" value="1"/>
</dbReference>
<evidence type="ECO:0000313" key="5">
    <source>
        <dbReference type="Proteomes" id="UP000654075"/>
    </source>
</evidence>